<dbReference type="NCBIfam" id="TIGR01614">
    <property type="entry name" value="PME_inhib"/>
    <property type="match status" value="1"/>
</dbReference>
<dbReference type="Proteomes" id="UP001327560">
    <property type="component" value="Chromosome 9"/>
</dbReference>
<dbReference type="InterPro" id="IPR006162">
    <property type="entry name" value="Ppantetheine_attach_site"/>
</dbReference>
<dbReference type="GO" id="GO:0004857">
    <property type="term" value="F:enzyme inhibitor activity"/>
    <property type="evidence" value="ECO:0007669"/>
    <property type="project" value="InterPro"/>
</dbReference>
<reference evidence="2 3" key="1">
    <citation type="submission" date="2023-10" db="EMBL/GenBank/DDBJ databases">
        <title>Chromosome-scale genome assembly provides insights into flower coloration mechanisms of Canna indica.</title>
        <authorList>
            <person name="Li C."/>
        </authorList>
    </citation>
    <scope>NUCLEOTIDE SEQUENCE [LARGE SCALE GENOMIC DNA]</scope>
    <source>
        <tissue evidence="2">Flower</tissue>
    </source>
</reference>
<accession>A0AAQ3L3M5</accession>
<feature type="domain" description="Pectinesterase inhibitor" evidence="1">
    <location>
        <begin position="3"/>
        <end position="78"/>
    </location>
</feature>
<protein>
    <recommendedName>
        <fullName evidence="1">Pectinesterase inhibitor domain-containing protein</fullName>
    </recommendedName>
</protein>
<proteinExistence type="predicted"/>
<dbReference type="InterPro" id="IPR035513">
    <property type="entry name" value="Invertase/methylesterase_inhib"/>
</dbReference>
<sequence>MNQILGTCSVVYDLSISSLAKTPKAIQEKRVEDAASELTTAATGYSNCDYSFEEVGMESLLKVEDEEMLQLDSMALALTARLM</sequence>
<dbReference type="AlphaFoldDB" id="A0AAQ3L3M5"/>
<dbReference type="Gene3D" id="1.20.140.40">
    <property type="entry name" value="Invertase/pectin methylesterase inhibitor family protein"/>
    <property type="match status" value="1"/>
</dbReference>
<evidence type="ECO:0000313" key="3">
    <source>
        <dbReference type="Proteomes" id="UP001327560"/>
    </source>
</evidence>
<dbReference type="SUPFAM" id="SSF101148">
    <property type="entry name" value="Plant invertase/pectin methylesterase inhibitor"/>
    <property type="match status" value="1"/>
</dbReference>
<gene>
    <name evidence="2" type="ORF">Cni_G28582</name>
</gene>
<dbReference type="Pfam" id="PF04043">
    <property type="entry name" value="PMEI"/>
    <property type="match status" value="1"/>
</dbReference>
<dbReference type="InterPro" id="IPR006501">
    <property type="entry name" value="Pectinesterase_inhib_dom"/>
</dbReference>
<name>A0AAQ3L3M5_9LILI</name>
<organism evidence="2 3">
    <name type="scientific">Canna indica</name>
    <name type="common">Indian-shot</name>
    <dbReference type="NCBI Taxonomy" id="4628"/>
    <lineage>
        <taxon>Eukaryota</taxon>
        <taxon>Viridiplantae</taxon>
        <taxon>Streptophyta</taxon>
        <taxon>Embryophyta</taxon>
        <taxon>Tracheophyta</taxon>
        <taxon>Spermatophyta</taxon>
        <taxon>Magnoliopsida</taxon>
        <taxon>Liliopsida</taxon>
        <taxon>Zingiberales</taxon>
        <taxon>Cannaceae</taxon>
        <taxon>Canna</taxon>
    </lineage>
</organism>
<evidence type="ECO:0000259" key="1">
    <source>
        <dbReference type="Pfam" id="PF04043"/>
    </source>
</evidence>
<keyword evidence="3" id="KW-1185">Reference proteome</keyword>
<dbReference type="EMBL" id="CP136898">
    <property type="protein sequence ID" value="WOL19780.1"/>
    <property type="molecule type" value="Genomic_DNA"/>
</dbReference>
<evidence type="ECO:0000313" key="2">
    <source>
        <dbReference type="EMBL" id="WOL19780.1"/>
    </source>
</evidence>
<dbReference type="PROSITE" id="PS00012">
    <property type="entry name" value="PHOSPHOPANTETHEINE"/>
    <property type="match status" value="1"/>
</dbReference>